<evidence type="ECO:0000313" key="7">
    <source>
        <dbReference type="EMBL" id="TWB44440.1"/>
    </source>
</evidence>
<keyword evidence="2" id="KW-0238">DNA-binding</keyword>
<feature type="domain" description="HTH luxR-type" evidence="5">
    <location>
        <begin position="150"/>
        <end position="215"/>
    </location>
</feature>
<feature type="region of interest" description="Disordered" evidence="4">
    <location>
        <begin position="134"/>
        <end position="156"/>
    </location>
</feature>
<evidence type="ECO:0000256" key="2">
    <source>
        <dbReference type="ARBA" id="ARBA00023125"/>
    </source>
</evidence>
<dbReference type="InterPro" id="IPR058245">
    <property type="entry name" value="NreC/VraR/RcsB-like_REC"/>
</dbReference>
<dbReference type="PROSITE" id="PS50043">
    <property type="entry name" value="HTH_LUXR_2"/>
    <property type="match status" value="1"/>
</dbReference>
<dbReference type="Gene3D" id="3.40.50.2300">
    <property type="match status" value="1"/>
</dbReference>
<dbReference type="InterPro" id="IPR036388">
    <property type="entry name" value="WH-like_DNA-bd_sf"/>
</dbReference>
<dbReference type="SUPFAM" id="SSF52172">
    <property type="entry name" value="CheY-like"/>
    <property type="match status" value="1"/>
</dbReference>
<dbReference type="Proteomes" id="UP000315751">
    <property type="component" value="Unassembled WGS sequence"/>
</dbReference>
<proteinExistence type="predicted"/>
<dbReference type="PANTHER" id="PTHR45566:SF1">
    <property type="entry name" value="HTH-TYPE TRANSCRIPTIONAL REGULATOR YHJB-RELATED"/>
    <property type="match status" value="1"/>
</dbReference>
<evidence type="ECO:0000256" key="4">
    <source>
        <dbReference type="SAM" id="MobiDB-lite"/>
    </source>
</evidence>
<dbReference type="InterPro" id="IPR011006">
    <property type="entry name" value="CheY-like_superfamily"/>
</dbReference>
<keyword evidence="1 3" id="KW-0597">Phosphoprotein</keyword>
<dbReference type="PANTHER" id="PTHR45566">
    <property type="entry name" value="HTH-TYPE TRANSCRIPTIONAL REGULATOR YHJB-RELATED"/>
    <property type="match status" value="1"/>
</dbReference>
<dbReference type="OrthoDB" id="9805444at2"/>
<dbReference type="InterPro" id="IPR000792">
    <property type="entry name" value="Tscrpt_reg_LuxR_C"/>
</dbReference>
<dbReference type="InterPro" id="IPR016032">
    <property type="entry name" value="Sig_transdc_resp-reg_C-effctor"/>
</dbReference>
<comment type="caution">
    <text evidence="7">The sequence shown here is derived from an EMBL/GenBank/DDBJ whole genome shotgun (WGS) entry which is preliminary data.</text>
</comment>
<organism evidence="7 8">
    <name type="scientific">Nitrospirillum amazonense</name>
    <dbReference type="NCBI Taxonomy" id="28077"/>
    <lineage>
        <taxon>Bacteria</taxon>
        <taxon>Pseudomonadati</taxon>
        <taxon>Pseudomonadota</taxon>
        <taxon>Alphaproteobacteria</taxon>
        <taxon>Rhodospirillales</taxon>
        <taxon>Azospirillaceae</taxon>
        <taxon>Nitrospirillum</taxon>
    </lineage>
</organism>
<dbReference type="CDD" id="cd06170">
    <property type="entry name" value="LuxR_C_like"/>
    <property type="match status" value="1"/>
</dbReference>
<dbReference type="RefSeq" id="WP_145730258.1">
    <property type="nucleotide sequence ID" value="NZ_VITR01000003.1"/>
</dbReference>
<dbReference type="Gene3D" id="1.10.10.10">
    <property type="entry name" value="Winged helix-like DNA-binding domain superfamily/Winged helix DNA-binding domain"/>
    <property type="match status" value="1"/>
</dbReference>
<gene>
    <name evidence="7" type="ORF">FBZ90_103347</name>
</gene>
<name>A0A560HGI7_9PROT</name>
<dbReference type="SUPFAM" id="SSF46894">
    <property type="entry name" value="C-terminal effector domain of the bipartite response regulators"/>
    <property type="match status" value="1"/>
</dbReference>
<dbReference type="InterPro" id="IPR051015">
    <property type="entry name" value="EvgA-like"/>
</dbReference>
<feature type="compositionally biased region" description="Low complexity" evidence="4">
    <location>
        <begin position="134"/>
        <end position="143"/>
    </location>
</feature>
<dbReference type="GO" id="GO:0003677">
    <property type="term" value="F:DNA binding"/>
    <property type="evidence" value="ECO:0007669"/>
    <property type="project" value="UniProtKB-KW"/>
</dbReference>
<reference evidence="7 8" key="1">
    <citation type="submission" date="2019-06" db="EMBL/GenBank/DDBJ databases">
        <title>Genomic Encyclopedia of Type Strains, Phase IV (KMG-V): Genome sequencing to study the core and pangenomes of soil and plant-associated prokaryotes.</title>
        <authorList>
            <person name="Whitman W."/>
        </authorList>
    </citation>
    <scope>NUCLEOTIDE SEQUENCE [LARGE SCALE GENOMIC DNA]</scope>
    <source>
        <strain evidence="7 8">BR 11622</strain>
    </source>
</reference>
<dbReference type="EMBL" id="VITR01000003">
    <property type="protein sequence ID" value="TWB44440.1"/>
    <property type="molecule type" value="Genomic_DNA"/>
</dbReference>
<evidence type="ECO:0000256" key="3">
    <source>
        <dbReference type="PROSITE-ProRule" id="PRU00169"/>
    </source>
</evidence>
<dbReference type="InterPro" id="IPR001789">
    <property type="entry name" value="Sig_transdc_resp-reg_receiver"/>
</dbReference>
<feature type="modified residue" description="4-aspartylphosphate" evidence="3">
    <location>
        <position position="54"/>
    </location>
</feature>
<evidence type="ECO:0000259" key="6">
    <source>
        <dbReference type="PROSITE" id="PS50110"/>
    </source>
</evidence>
<dbReference type="GO" id="GO:0006355">
    <property type="term" value="P:regulation of DNA-templated transcription"/>
    <property type="evidence" value="ECO:0007669"/>
    <property type="project" value="InterPro"/>
</dbReference>
<feature type="domain" description="Response regulatory" evidence="6">
    <location>
        <begin position="2"/>
        <end position="119"/>
    </location>
</feature>
<dbReference type="SMART" id="SM00421">
    <property type="entry name" value="HTH_LUXR"/>
    <property type="match status" value="1"/>
</dbReference>
<dbReference type="Pfam" id="PF00072">
    <property type="entry name" value="Response_reg"/>
    <property type="match status" value="1"/>
</dbReference>
<dbReference type="SMART" id="SM00448">
    <property type="entry name" value="REC"/>
    <property type="match status" value="1"/>
</dbReference>
<accession>A0A560HGI7</accession>
<dbReference type="Pfam" id="PF00196">
    <property type="entry name" value="GerE"/>
    <property type="match status" value="1"/>
</dbReference>
<dbReference type="CDD" id="cd17535">
    <property type="entry name" value="REC_NarL-like"/>
    <property type="match status" value="1"/>
</dbReference>
<sequence length="216" mass="22653">MNILIGDDHLLFREGLCRLLTQLSADATFTEAGTFNEALEYAQGEQEFDLILLDLQMPNWPGFAGIQEICEIQAGTPVVIVSASESQADVRAALDAGASGYIPKSSSVKIMLSALNLVFSGGIYVPPAAIHGESASSSNSGGSSSSGGASGGNTPALTQRQRDVLRCLREGKSNKQIAYELGLSEGTVKIHVTAVMRSLGVRNRTQAVIASADILP</sequence>
<evidence type="ECO:0000256" key="1">
    <source>
        <dbReference type="ARBA" id="ARBA00022553"/>
    </source>
</evidence>
<dbReference type="GO" id="GO:0000160">
    <property type="term" value="P:phosphorelay signal transduction system"/>
    <property type="evidence" value="ECO:0007669"/>
    <property type="project" value="InterPro"/>
</dbReference>
<evidence type="ECO:0000259" key="5">
    <source>
        <dbReference type="PROSITE" id="PS50043"/>
    </source>
</evidence>
<keyword evidence="8" id="KW-1185">Reference proteome</keyword>
<protein>
    <submittedName>
        <fullName evidence="7">LuxR family two component transcriptional regulator</fullName>
    </submittedName>
</protein>
<dbReference type="AlphaFoldDB" id="A0A560HGI7"/>
<dbReference type="PRINTS" id="PR00038">
    <property type="entry name" value="HTHLUXR"/>
</dbReference>
<dbReference type="PROSITE" id="PS50110">
    <property type="entry name" value="RESPONSE_REGULATORY"/>
    <property type="match status" value="1"/>
</dbReference>
<evidence type="ECO:0000313" key="8">
    <source>
        <dbReference type="Proteomes" id="UP000315751"/>
    </source>
</evidence>